<dbReference type="Gene3D" id="3.30.40.10">
    <property type="entry name" value="Zinc/RING finger domain, C3HC4 (zinc finger)"/>
    <property type="match status" value="1"/>
</dbReference>
<dbReference type="InterPro" id="IPR052085">
    <property type="entry name" value="WD-SAM-U-box"/>
</dbReference>
<feature type="domain" description="U-box" evidence="3">
    <location>
        <begin position="38"/>
        <end position="114"/>
    </location>
</feature>
<keyword evidence="2" id="KW-0472">Membrane</keyword>
<dbReference type="EMBL" id="CP001329">
    <property type="protein sequence ID" value="ACO65397.1"/>
    <property type="molecule type" value="Genomic_DNA"/>
</dbReference>
<keyword evidence="2" id="KW-1133">Transmembrane helix</keyword>
<dbReference type="eggNOG" id="KOG0167">
    <property type="taxonomic scope" value="Eukaryota"/>
</dbReference>
<reference evidence="4 5" key="1">
    <citation type="journal article" date="2009" name="Science">
        <title>Green evolution and dynamic adaptations revealed by genomes of the marine picoeukaryotes Micromonas.</title>
        <authorList>
            <person name="Worden A.Z."/>
            <person name="Lee J.H."/>
            <person name="Mock T."/>
            <person name="Rouze P."/>
            <person name="Simmons M.P."/>
            <person name="Aerts A.L."/>
            <person name="Allen A.E."/>
            <person name="Cuvelier M.L."/>
            <person name="Derelle E."/>
            <person name="Everett M.V."/>
            <person name="Foulon E."/>
            <person name="Grimwood J."/>
            <person name="Gundlach H."/>
            <person name="Henrissat B."/>
            <person name="Napoli C."/>
            <person name="McDonald S.M."/>
            <person name="Parker M.S."/>
            <person name="Rombauts S."/>
            <person name="Salamov A."/>
            <person name="Von Dassow P."/>
            <person name="Badger J.H."/>
            <person name="Coutinho P.M."/>
            <person name="Demir E."/>
            <person name="Dubchak I."/>
            <person name="Gentemann C."/>
            <person name="Eikrem W."/>
            <person name="Gready J.E."/>
            <person name="John U."/>
            <person name="Lanier W."/>
            <person name="Lindquist E.A."/>
            <person name="Lucas S."/>
            <person name="Mayer K.F."/>
            <person name="Moreau H."/>
            <person name="Not F."/>
            <person name="Otillar R."/>
            <person name="Panaud O."/>
            <person name="Pangilinan J."/>
            <person name="Paulsen I."/>
            <person name="Piegu B."/>
            <person name="Poliakov A."/>
            <person name="Robbens S."/>
            <person name="Schmutz J."/>
            <person name="Toulza E."/>
            <person name="Wyss T."/>
            <person name="Zelensky A."/>
            <person name="Zhou K."/>
            <person name="Armbrust E.V."/>
            <person name="Bhattacharya D."/>
            <person name="Goodenough U.W."/>
            <person name="Van de Peer Y."/>
            <person name="Grigoriev I.V."/>
        </authorList>
    </citation>
    <scope>NUCLEOTIDE SEQUENCE [LARGE SCALE GENOMIC DNA]</scope>
    <source>
        <strain evidence="5">RCC299 / NOUM17</strain>
    </source>
</reference>
<gene>
    <name evidence="4" type="ORF">MICPUN_61042</name>
</gene>
<dbReference type="GO" id="GO:0016567">
    <property type="term" value="P:protein ubiquitination"/>
    <property type="evidence" value="ECO:0007669"/>
    <property type="project" value="UniProtKB-UniPathway"/>
</dbReference>
<feature type="region of interest" description="Disordered" evidence="1">
    <location>
        <begin position="118"/>
        <end position="148"/>
    </location>
</feature>
<protein>
    <recommendedName>
        <fullName evidence="3">U-box domain-containing protein</fullName>
    </recommendedName>
</protein>
<dbReference type="UniPathway" id="UPA00143"/>
<evidence type="ECO:0000256" key="1">
    <source>
        <dbReference type="SAM" id="MobiDB-lite"/>
    </source>
</evidence>
<dbReference type="PANTHER" id="PTHR46573:SF1">
    <property type="entry name" value="WD REPEAT, SAM AND U-BOX DOMAIN-CONTAINING PROTEIN 1"/>
    <property type="match status" value="1"/>
</dbReference>
<keyword evidence="2" id="KW-0812">Transmembrane</keyword>
<dbReference type="KEGG" id="mis:MICPUN_61042"/>
<feature type="transmembrane region" description="Helical" evidence="2">
    <location>
        <begin position="190"/>
        <end position="214"/>
    </location>
</feature>
<evidence type="ECO:0000313" key="4">
    <source>
        <dbReference type="EMBL" id="ACO65397.1"/>
    </source>
</evidence>
<dbReference type="InterPro" id="IPR013083">
    <property type="entry name" value="Znf_RING/FYVE/PHD"/>
</dbReference>
<dbReference type="GO" id="GO:0004842">
    <property type="term" value="F:ubiquitin-protein transferase activity"/>
    <property type="evidence" value="ECO:0007669"/>
    <property type="project" value="InterPro"/>
</dbReference>
<proteinExistence type="predicted"/>
<dbReference type="RefSeq" id="XP_002504139.1">
    <property type="nucleotide sequence ID" value="XM_002504093.1"/>
</dbReference>
<dbReference type="SMART" id="SM00504">
    <property type="entry name" value="Ubox"/>
    <property type="match status" value="1"/>
</dbReference>
<accession>C1ED86</accession>
<name>C1ED86_MICCC</name>
<dbReference type="OrthoDB" id="2016400at2759"/>
<sequence>MSRGIGAGALVRQMNVSSLGFVGGLLYAIRRAGRSPPEPPDYLKCPVTQELFTDPVILSQTGYTYDRPAIDRWLRQKFPPTDPSSNVELWTTETVPNWALRDAVNEWCAANGTRQLDAPTHSKRHVAGGRNARDAKPPRDGSSGPYGRRPGGTGWLLSALRGELAAQVAHDFARWAMNGVGMPAPAAAHLFAFGVLAGCCVAMTALLVTCEWALRVTGASARDLQLDASFAHLAGPLSSLVWWAGIFSVVYLAQGGFVDPIRADMERRRRHRHHHRHHPRLGPSLIHRF</sequence>
<evidence type="ECO:0000259" key="3">
    <source>
        <dbReference type="PROSITE" id="PS51698"/>
    </source>
</evidence>
<dbReference type="Proteomes" id="UP000002009">
    <property type="component" value="Chromosome 9"/>
</dbReference>
<keyword evidence="5" id="KW-1185">Reference proteome</keyword>
<organism evidence="4 5">
    <name type="scientific">Micromonas commoda (strain RCC299 / NOUM17 / CCMP2709)</name>
    <name type="common">Picoplanktonic green alga</name>
    <dbReference type="NCBI Taxonomy" id="296587"/>
    <lineage>
        <taxon>Eukaryota</taxon>
        <taxon>Viridiplantae</taxon>
        <taxon>Chlorophyta</taxon>
        <taxon>Mamiellophyceae</taxon>
        <taxon>Mamiellales</taxon>
        <taxon>Mamiellaceae</taxon>
        <taxon>Micromonas</taxon>
    </lineage>
</organism>
<dbReference type="InParanoid" id="C1ED86"/>
<dbReference type="PROSITE" id="PS51698">
    <property type="entry name" value="U_BOX"/>
    <property type="match status" value="1"/>
</dbReference>
<dbReference type="InterPro" id="IPR003613">
    <property type="entry name" value="Ubox_domain"/>
</dbReference>
<feature type="transmembrane region" description="Helical" evidence="2">
    <location>
        <begin position="240"/>
        <end position="261"/>
    </location>
</feature>
<dbReference type="CDD" id="cd16655">
    <property type="entry name" value="RING-Ubox_WDSUB1-like"/>
    <property type="match status" value="1"/>
</dbReference>
<dbReference type="SUPFAM" id="SSF57850">
    <property type="entry name" value="RING/U-box"/>
    <property type="match status" value="1"/>
</dbReference>
<dbReference type="PANTHER" id="PTHR46573">
    <property type="entry name" value="WD REPEAT, SAM AND U-BOX DOMAIN-CONTAINING PROTEIN 1"/>
    <property type="match status" value="1"/>
</dbReference>
<dbReference type="STRING" id="296587.C1ED86"/>
<dbReference type="GeneID" id="8246315"/>
<evidence type="ECO:0000313" key="5">
    <source>
        <dbReference type="Proteomes" id="UP000002009"/>
    </source>
</evidence>
<dbReference type="Pfam" id="PF04564">
    <property type="entry name" value="U-box"/>
    <property type="match status" value="1"/>
</dbReference>
<evidence type="ECO:0000256" key="2">
    <source>
        <dbReference type="SAM" id="Phobius"/>
    </source>
</evidence>
<dbReference type="AlphaFoldDB" id="C1ED86"/>